<dbReference type="InterPro" id="IPR036770">
    <property type="entry name" value="Ankyrin_rpt-contain_sf"/>
</dbReference>
<proteinExistence type="predicted"/>
<dbReference type="PANTHER" id="PTHR24159:SF5">
    <property type="entry name" value="ANK_REP_REGION DOMAIN-CONTAINING PROTEIN"/>
    <property type="match status" value="1"/>
</dbReference>
<name>A0ABR2HVR4_9EUKA</name>
<dbReference type="EMBL" id="JAPFFF010000021">
    <property type="protein sequence ID" value="KAK8853720.1"/>
    <property type="molecule type" value="Genomic_DNA"/>
</dbReference>
<protein>
    <recommendedName>
        <fullName evidence="3">DUF3447 domain-containing protein</fullName>
    </recommendedName>
</protein>
<evidence type="ECO:0008006" key="3">
    <source>
        <dbReference type="Google" id="ProtNLM"/>
    </source>
</evidence>
<gene>
    <name evidence="1" type="ORF">M9Y10_016263</name>
</gene>
<evidence type="ECO:0000313" key="2">
    <source>
        <dbReference type="Proteomes" id="UP001470230"/>
    </source>
</evidence>
<dbReference type="PANTHER" id="PTHR24159">
    <property type="match status" value="1"/>
</dbReference>
<keyword evidence="2" id="KW-1185">Reference proteome</keyword>
<dbReference type="Proteomes" id="UP001470230">
    <property type="component" value="Unassembled WGS sequence"/>
</dbReference>
<sequence>MNSQEYLDIMKGIQESILNFLEDEANSEENFLILENKFKDIKISENRYELLSLLHLILKISNNHYRFPNFFSKIERILLKFKKDITKYFSNFEIFNIFKSNKRLLLFLSEQKIIIFDSNITKKVISSSKFREAKYHLYFQPEIRPFINERLLSKYECLEDLTEDLPANFHENRKKGENENQICELIRNDKIIEFDAYVKQNDISLNMTIQPSIYETNLFLIKNQSKFHNIQKSEENENETEICGLSLIEYAAFFGSIQIFNHLRLGGVEMKSSLWSLAIHGKSAEIIHLLEDNNIDSEFESHEKYFYESVKCHHNDIANYFLKKSPQDDFENSQNTFNQCAKYYNFAFMKNEFINQSSFCSLCKNDYCTLVDYLLKSKDIDINRKEILRFMRFYLIS</sequence>
<reference evidence="1 2" key="1">
    <citation type="submission" date="2024-04" db="EMBL/GenBank/DDBJ databases">
        <title>Tritrichomonas musculus Genome.</title>
        <authorList>
            <person name="Alves-Ferreira E."/>
            <person name="Grigg M."/>
            <person name="Lorenzi H."/>
            <person name="Galac M."/>
        </authorList>
    </citation>
    <scope>NUCLEOTIDE SEQUENCE [LARGE SCALE GENOMIC DNA]</scope>
    <source>
        <strain evidence="1 2">EAF2021</strain>
    </source>
</reference>
<organism evidence="1 2">
    <name type="scientific">Tritrichomonas musculus</name>
    <dbReference type="NCBI Taxonomy" id="1915356"/>
    <lineage>
        <taxon>Eukaryota</taxon>
        <taxon>Metamonada</taxon>
        <taxon>Parabasalia</taxon>
        <taxon>Tritrichomonadida</taxon>
        <taxon>Tritrichomonadidae</taxon>
        <taxon>Tritrichomonas</taxon>
    </lineage>
</organism>
<evidence type="ECO:0000313" key="1">
    <source>
        <dbReference type="EMBL" id="KAK8853720.1"/>
    </source>
</evidence>
<accession>A0ABR2HVR4</accession>
<dbReference type="SUPFAM" id="SSF48403">
    <property type="entry name" value="Ankyrin repeat"/>
    <property type="match status" value="1"/>
</dbReference>
<comment type="caution">
    <text evidence="1">The sequence shown here is derived from an EMBL/GenBank/DDBJ whole genome shotgun (WGS) entry which is preliminary data.</text>
</comment>